<evidence type="ECO:0000259" key="3">
    <source>
        <dbReference type="Pfam" id="PF07715"/>
    </source>
</evidence>
<dbReference type="InterPro" id="IPR010104">
    <property type="entry name" value="TonB_rcpt_bac"/>
</dbReference>
<feature type="domain" description="TonB-dependent receptor plug" evidence="3">
    <location>
        <begin position="37"/>
        <end position="146"/>
    </location>
</feature>
<dbReference type="PANTHER" id="PTHR40980:SF3">
    <property type="entry name" value="TONB-DEPENDENT RECEPTOR-LIKE BETA-BARREL DOMAIN-CONTAINING PROTEIN"/>
    <property type="match status" value="1"/>
</dbReference>
<organism evidence="4 5">
    <name type="scientific">Xanthomonas graminis pv. phlei</name>
    <dbReference type="NCBI Taxonomy" id="487906"/>
    <lineage>
        <taxon>Bacteria</taxon>
        <taxon>Pseudomonadati</taxon>
        <taxon>Pseudomonadota</taxon>
        <taxon>Gammaproteobacteria</taxon>
        <taxon>Lysobacterales</taxon>
        <taxon>Lysobacteraceae</taxon>
        <taxon>Xanthomonas</taxon>
        <taxon>Xanthomonas translucens group</taxon>
        <taxon>Xanthomonas graminis</taxon>
    </lineage>
</organism>
<feature type="compositionally biased region" description="Basic residues" evidence="2">
    <location>
        <begin position="426"/>
        <end position="438"/>
    </location>
</feature>
<keyword evidence="1" id="KW-0812">Transmembrane</keyword>
<evidence type="ECO:0000313" key="5">
    <source>
        <dbReference type="Proteomes" id="UP000045978"/>
    </source>
</evidence>
<feature type="region of interest" description="Disordered" evidence="2">
    <location>
        <begin position="342"/>
        <end position="485"/>
    </location>
</feature>
<name>A0A0K2ZBS3_9XANT</name>
<comment type="similarity">
    <text evidence="1">Belongs to the TonB-dependent receptor family.</text>
</comment>
<keyword evidence="1" id="KW-0998">Cell outer membrane</keyword>
<feature type="compositionally biased region" description="Basic and acidic residues" evidence="2">
    <location>
        <begin position="384"/>
        <end position="399"/>
    </location>
</feature>
<dbReference type="Proteomes" id="UP000045978">
    <property type="component" value="Unassembled WGS sequence"/>
</dbReference>
<dbReference type="InterPro" id="IPR012910">
    <property type="entry name" value="Plug_dom"/>
</dbReference>
<dbReference type="NCBIfam" id="TIGR01782">
    <property type="entry name" value="TonB-Xanth-Caul"/>
    <property type="match status" value="1"/>
</dbReference>
<keyword evidence="1" id="KW-0813">Transport</keyword>
<accession>A0A0K2ZBS3</accession>
<comment type="subcellular location">
    <subcellularLocation>
        <location evidence="1">Cell outer membrane</location>
        <topology evidence="1">Multi-pass membrane protein</topology>
    </subcellularLocation>
</comment>
<dbReference type="InterPro" id="IPR037066">
    <property type="entry name" value="Plug_dom_sf"/>
</dbReference>
<dbReference type="PANTHER" id="PTHR40980">
    <property type="entry name" value="PLUG DOMAIN-CONTAINING PROTEIN"/>
    <property type="match status" value="1"/>
</dbReference>
<dbReference type="GO" id="GO:0009279">
    <property type="term" value="C:cell outer membrane"/>
    <property type="evidence" value="ECO:0007669"/>
    <property type="project" value="UniProtKB-SubCell"/>
</dbReference>
<dbReference type="Gene3D" id="2.170.130.10">
    <property type="entry name" value="TonB-dependent receptor, plug domain"/>
    <property type="match status" value="1"/>
</dbReference>
<sequence length="525" mass="56954">MPAGAPTADAPVKELDRIQVLGSYAGSLSAALRAKRYADSVVDVIAAEDIGKLPAQNVAEALQRVPGVSIVRDRGEGVYVRVRGLGPNFQVTTLNGQTMAVNENVRTSGQTGRQFRYDTLPAELVSGLEVIKSPTADLDEGAIGGIVNVRTFRPLELGKTLTNVSLESSQAQRPHANDPRVSGLFNWVNADGSFGLLISGAYAQRSLRQDRVNEVSWDYYRNGVPGAPGAYYAPTGLRPTLELEHRERSGVAASLQWKPSAAWETNLDLLYARQTVHYDEYSLGVGFDSLAKLSDLRVAHGGITGFDYRNGQVQISRETSGITDDDRSARLVQHLERRSLDAGRGGVPLAGAQLRFGSDPAHPPAQRHDSVDARGHAASRRRQRAELELQQRLRSEQPGHRGRAPPGVARNRCARQGGRAAVRCQAHARRRRLPRPQGRRQVPQALAQLRPRRPAAQQHRRGAFPGRQLHRAAGGRHARRRQRQPAAAVAGAGRIHLLGQLADCTRPCPAARWCSSAGAAPTGNA</sequence>
<feature type="compositionally biased region" description="Basic and acidic residues" evidence="2">
    <location>
        <begin position="366"/>
        <end position="375"/>
    </location>
</feature>
<dbReference type="AlphaFoldDB" id="A0A0K2ZBS3"/>
<dbReference type="Pfam" id="PF07715">
    <property type="entry name" value="Plug"/>
    <property type="match status" value="1"/>
</dbReference>
<dbReference type="SUPFAM" id="SSF56935">
    <property type="entry name" value="Porins"/>
    <property type="match status" value="1"/>
</dbReference>
<feature type="compositionally biased region" description="Low complexity" evidence="2">
    <location>
        <begin position="439"/>
        <end position="449"/>
    </location>
</feature>
<keyword evidence="1" id="KW-0472">Membrane</keyword>
<feature type="compositionally biased region" description="Basic residues" evidence="2">
    <location>
        <begin position="450"/>
        <end position="483"/>
    </location>
</feature>
<reference evidence="4 5" key="1">
    <citation type="submission" date="2015-07" db="EMBL/GenBank/DDBJ databases">
        <authorList>
            <person name="Noorani M."/>
        </authorList>
    </citation>
    <scope>NUCLEOTIDE SEQUENCE [LARGE SCALE GENOMIC DNA]</scope>
    <source>
        <strain evidence="4">LMG730</strain>
    </source>
</reference>
<gene>
    <name evidence="4" type="ORF">XTPLMG730_0021</name>
</gene>
<dbReference type="InterPro" id="IPR039426">
    <property type="entry name" value="TonB-dep_rcpt-like"/>
</dbReference>
<proteinExistence type="inferred from homology"/>
<protein>
    <recommendedName>
        <fullName evidence="3">TonB-dependent receptor plug domain-containing protein</fullName>
    </recommendedName>
</protein>
<dbReference type="PROSITE" id="PS52016">
    <property type="entry name" value="TONB_DEPENDENT_REC_3"/>
    <property type="match status" value="1"/>
</dbReference>
<keyword evidence="1" id="KW-1134">Transmembrane beta strand</keyword>
<evidence type="ECO:0000256" key="1">
    <source>
        <dbReference type="PROSITE-ProRule" id="PRU01360"/>
    </source>
</evidence>
<evidence type="ECO:0000313" key="4">
    <source>
        <dbReference type="EMBL" id="CTP82406.1"/>
    </source>
</evidence>
<evidence type="ECO:0000256" key="2">
    <source>
        <dbReference type="SAM" id="MobiDB-lite"/>
    </source>
</evidence>
<dbReference type="EMBL" id="CXOJ01000001">
    <property type="protein sequence ID" value="CTP82406.1"/>
    <property type="molecule type" value="Genomic_DNA"/>
</dbReference>